<dbReference type="Pfam" id="PF01930">
    <property type="entry name" value="Cas_Cas4"/>
    <property type="match status" value="1"/>
</dbReference>
<keyword evidence="6 14" id="KW-0460">Magnesium</keyword>
<sequence length="543" mass="61372">MELIPVRNVNTFVFCPRLLWLEHVGGDFVDNEHTLEGHFVHRRVDKPGGKLNAPNEEDEPWHTRSLWLSDDDLGITGKIDLVDAEEDGSCFPVDTKKGSPKDKSELWPADRVQLVLQALLMRAQGMRVEKVAAYYNAVRRRVVVELTTEMISEALDALADARKVFEMEPPPPLEDSPQCRGCSLNQICLPDEVNALTLGEDTKIKRVLAPQTDSLPLYVVGGGTRVGVSKNTLIITPRDAEEDIRKVGLDMVSELNLLGGVQFTTQTLQYCLGRDIPVSFFTTGGWYYGSTFSTMSRNVGVRISQYEHHDKELSLRVAQQLISDKVHNCRVLLRRNATNESDTLKRLKMLRREAEKADSKGSLLGYEGDAARRYWSDFSDMVAEVDDAFEMKGRNRRPPKDATNALLSLGYALLTKDCTRALLNVGLDPYLGMYHTTHHGRPSLSLDLMEPFRPLIVDSTVLQVIKRREIQADDVVRTGQGVMLKDRARKTFIGAYERRMADAITHPVFEYRIDYRRVLAVQARLLSRFLTGEIPTLPAFRTR</sequence>
<keyword evidence="8" id="KW-0411">Iron-sulfur</keyword>
<dbReference type="NCBIfam" id="TIGR00287">
    <property type="entry name" value="cas1"/>
    <property type="match status" value="1"/>
</dbReference>
<evidence type="ECO:0000313" key="16">
    <source>
        <dbReference type="EMBL" id="QED29317.1"/>
    </source>
</evidence>
<evidence type="ECO:0000256" key="3">
    <source>
        <dbReference type="ARBA" id="ARBA00022759"/>
    </source>
</evidence>
<dbReference type="InterPro" id="IPR013343">
    <property type="entry name" value="CRISPR-assoc_prot_Cas4"/>
</dbReference>
<dbReference type="InterPro" id="IPR042206">
    <property type="entry name" value="CRISPR-assoc_Cas1_C"/>
</dbReference>
<evidence type="ECO:0000256" key="5">
    <source>
        <dbReference type="ARBA" id="ARBA00022839"/>
    </source>
</evidence>
<dbReference type="InterPro" id="IPR002729">
    <property type="entry name" value="CRISPR-assoc_Cas1"/>
</dbReference>
<keyword evidence="7" id="KW-0408">Iron</keyword>
<evidence type="ECO:0000313" key="17">
    <source>
        <dbReference type="Proteomes" id="UP000321595"/>
    </source>
</evidence>
<dbReference type="InterPro" id="IPR022765">
    <property type="entry name" value="Dna2/Cas4_DUF83"/>
</dbReference>
<evidence type="ECO:0000256" key="13">
    <source>
        <dbReference type="ARBA" id="ARBA00038592"/>
    </source>
</evidence>
<keyword evidence="2 14" id="KW-0479">Metal-binding</keyword>
<dbReference type="InterPro" id="IPR050646">
    <property type="entry name" value="Cas1"/>
</dbReference>
<dbReference type="GO" id="GO:0051536">
    <property type="term" value="F:iron-sulfur cluster binding"/>
    <property type="evidence" value="ECO:0007669"/>
    <property type="project" value="UniProtKB-KW"/>
</dbReference>
<dbReference type="KEGG" id="bbae:FRD01_19180"/>
<keyword evidence="3 14" id="KW-0255">Endonuclease</keyword>
<feature type="domain" description="DUF83" evidence="15">
    <location>
        <begin position="8"/>
        <end position="189"/>
    </location>
</feature>
<dbReference type="Gene3D" id="3.90.320.10">
    <property type="match status" value="1"/>
</dbReference>
<dbReference type="PANTHER" id="PTHR34353">
    <property type="entry name" value="CRISPR-ASSOCIATED ENDONUCLEASE CAS1 1"/>
    <property type="match status" value="1"/>
</dbReference>
<keyword evidence="11 14" id="KW-0464">Manganese</keyword>
<keyword evidence="17" id="KW-1185">Reference proteome</keyword>
<keyword evidence="4 14" id="KW-0378">Hydrolase</keyword>
<evidence type="ECO:0000256" key="11">
    <source>
        <dbReference type="ARBA" id="ARBA00023211"/>
    </source>
</evidence>
<dbReference type="HAMAP" id="MF_01470">
    <property type="entry name" value="Cas1"/>
    <property type="match status" value="1"/>
</dbReference>
<protein>
    <recommendedName>
        <fullName evidence="14">CRISPR-associated endonuclease Cas1</fullName>
        <ecNumber evidence="14">3.1.-.-</ecNumber>
    </recommendedName>
</protein>
<dbReference type="GO" id="GO:0004519">
    <property type="term" value="F:endonuclease activity"/>
    <property type="evidence" value="ECO:0007669"/>
    <property type="project" value="UniProtKB-UniRule"/>
</dbReference>
<accession>A0A5B8XVU4</accession>
<evidence type="ECO:0000256" key="2">
    <source>
        <dbReference type="ARBA" id="ARBA00022723"/>
    </source>
</evidence>
<dbReference type="InterPro" id="IPR042211">
    <property type="entry name" value="CRISPR-assoc_Cas1_N"/>
</dbReference>
<evidence type="ECO:0000256" key="7">
    <source>
        <dbReference type="ARBA" id="ARBA00023004"/>
    </source>
</evidence>
<feature type="binding site" evidence="14">
    <location>
        <position position="450"/>
    </location>
    <ligand>
        <name>Mn(2+)</name>
        <dbReference type="ChEBI" id="CHEBI:29035"/>
    </ligand>
</feature>
<evidence type="ECO:0000256" key="9">
    <source>
        <dbReference type="ARBA" id="ARBA00023118"/>
    </source>
</evidence>
<comment type="subunit">
    <text evidence="13 14">Homodimer, forms a heterotetramer with a Cas2 homodimer.</text>
</comment>
<name>A0A5B8XVU4_9DELT</name>
<feature type="binding site" evidence="14">
    <location>
        <position position="367"/>
    </location>
    <ligand>
        <name>Mn(2+)</name>
        <dbReference type="ChEBI" id="CHEBI:29035"/>
    </ligand>
</feature>
<dbReference type="InterPro" id="IPR011604">
    <property type="entry name" value="PDDEXK-like_dom_sf"/>
</dbReference>
<dbReference type="OrthoDB" id="9803119at2"/>
<evidence type="ECO:0000256" key="8">
    <source>
        <dbReference type="ARBA" id="ARBA00023014"/>
    </source>
</evidence>
<evidence type="ECO:0000256" key="10">
    <source>
        <dbReference type="ARBA" id="ARBA00023125"/>
    </source>
</evidence>
<evidence type="ECO:0000256" key="14">
    <source>
        <dbReference type="HAMAP-Rule" id="MF_01470"/>
    </source>
</evidence>
<keyword evidence="9 14" id="KW-0051">Antiviral defense</keyword>
<dbReference type="Gene3D" id="1.20.120.920">
    <property type="entry name" value="CRISPR-associated endonuclease Cas1, C-terminal domain"/>
    <property type="match status" value="1"/>
</dbReference>
<evidence type="ECO:0000259" key="15">
    <source>
        <dbReference type="Pfam" id="PF01930"/>
    </source>
</evidence>
<comment type="catalytic activity">
    <reaction evidence="12">
        <text>exonucleolytic cleavage in the 5'- to 3'-direction to yield nucleoside 3'-phosphates.</text>
        <dbReference type="EC" id="3.1.12.1"/>
    </reaction>
</comment>
<organism evidence="16 17">
    <name type="scientific">Microvenator marinus</name>
    <dbReference type="NCBI Taxonomy" id="2600177"/>
    <lineage>
        <taxon>Bacteria</taxon>
        <taxon>Deltaproteobacteria</taxon>
        <taxon>Bradymonadales</taxon>
        <taxon>Microvenatoraceae</taxon>
        <taxon>Microvenator</taxon>
    </lineage>
</organism>
<keyword evidence="5" id="KW-0269">Exonuclease</keyword>
<feature type="binding site" evidence="14">
    <location>
        <position position="435"/>
    </location>
    <ligand>
        <name>Mn(2+)</name>
        <dbReference type="ChEBI" id="CHEBI:29035"/>
    </ligand>
</feature>
<dbReference type="Gene3D" id="3.100.10.20">
    <property type="entry name" value="CRISPR-associated endonuclease Cas1, N-terminal domain"/>
    <property type="match status" value="1"/>
</dbReference>
<gene>
    <name evidence="14 16" type="primary">cas1</name>
    <name evidence="16" type="ORF">FRD01_19180</name>
</gene>
<dbReference type="AlphaFoldDB" id="A0A5B8XVU4"/>
<dbReference type="PANTHER" id="PTHR34353:SF2">
    <property type="entry name" value="CRISPR-ASSOCIATED ENDONUCLEASE CAS1 1"/>
    <property type="match status" value="1"/>
</dbReference>
<dbReference type="EMBL" id="CP042467">
    <property type="protein sequence ID" value="QED29317.1"/>
    <property type="molecule type" value="Genomic_DNA"/>
</dbReference>
<proteinExistence type="inferred from homology"/>
<dbReference type="GO" id="GO:0004527">
    <property type="term" value="F:exonuclease activity"/>
    <property type="evidence" value="ECO:0007669"/>
    <property type="project" value="UniProtKB-KW"/>
</dbReference>
<comment type="similarity">
    <text evidence="14">Belongs to the CRISPR-associated endonuclease Cas1 family.</text>
</comment>
<dbReference type="GO" id="GO:0003677">
    <property type="term" value="F:DNA binding"/>
    <property type="evidence" value="ECO:0007669"/>
    <property type="project" value="UniProtKB-KW"/>
</dbReference>
<dbReference type="EC" id="3.1.-.-" evidence="14"/>
<dbReference type="GO" id="GO:0043571">
    <property type="term" value="P:maintenance of CRISPR repeat elements"/>
    <property type="evidence" value="ECO:0007669"/>
    <property type="project" value="UniProtKB-UniRule"/>
</dbReference>
<dbReference type="Pfam" id="PF01867">
    <property type="entry name" value="Cas_Cas1"/>
    <property type="match status" value="1"/>
</dbReference>
<dbReference type="GO" id="GO:0051607">
    <property type="term" value="P:defense response to virus"/>
    <property type="evidence" value="ECO:0007669"/>
    <property type="project" value="UniProtKB-UniRule"/>
</dbReference>
<comment type="cofactor">
    <cofactor evidence="14">
        <name>Mg(2+)</name>
        <dbReference type="ChEBI" id="CHEBI:18420"/>
    </cofactor>
    <cofactor evidence="14">
        <name>Mn(2+)</name>
        <dbReference type="ChEBI" id="CHEBI:29035"/>
    </cofactor>
</comment>
<evidence type="ECO:0000256" key="12">
    <source>
        <dbReference type="ARBA" id="ARBA00033996"/>
    </source>
</evidence>
<dbReference type="CDD" id="cd09634">
    <property type="entry name" value="Cas1_I-II-III"/>
    <property type="match status" value="1"/>
</dbReference>
<keyword evidence="10 14" id="KW-0238">DNA-binding</keyword>
<dbReference type="RefSeq" id="WP_146962550.1">
    <property type="nucleotide sequence ID" value="NZ_CP042467.1"/>
</dbReference>
<reference evidence="16 17" key="1">
    <citation type="submission" date="2019-08" db="EMBL/GenBank/DDBJ databases">
        <authorList>
            <person name="Liang Q."/>
        </authorList>
    </citation>
    <scope>NUCLEOTIDE SEQUENCE [LARGE SCALE GENOMIC DNA]</scope>
    <source>
        <strain evidence="16 17">V1718</strain>
    </source>
</reference>
<evidence type="ECO:0000256" key="6">
    <source>
        <dbReference type="ARBA" id="ARBA00022842"/>
    </source>
</evidence>
<dbReference type="GO" id="GO:0046872">
    <property type="term" value="F:metal ion binding"/>
    <property type="evidence" value="ECO:0007669"/>
    <property type="project" value="UniProtKB-UniRule"/>
</dbReference>
<evidence type="ECO:0000256" key="1">
    <source>
        <dbReference type="ARBA" id="ARBA00022722"/>
    </source>
</evidence>
<comment type="function">
    <text evidence="14">CRISPR (clustered regularly interspaced short palindromic repeat), is an adaptive immune system that provides protection against mobile genetic elements (viruses, transposable elements and conjugative plasmids). CRISPR clusters contain spacers, sequences complementary to antecedent mobile elements, and target invading nucleic acids. CRISPR clusters are transcribed and processed into CRISPR RNA (crRNA). Acts as a dsDNA endonuclease. Involved in the integration of spacer DNA into the CRISPR cassette.</text>
</comment>
<dbReference type="NCBIfam" id="TIGR00372">
    <property type="entry name" value="cas4"/>
    <property type="match status" value="1"/>
</dbReference>
<dbReference type="Proteomes" id="UP000321595">
    <property type="component" value="Chromosome"/>
</dbReference>
<keyword evidence="1 14" id="KW-0540">Nuclease</keyword>
<evidence type="ECO:0000256" key="4">
    <source>
        <dbReference type="ARBA" id="ARBA00022801"/>
    </source>
</evidence>